<dbReference type="EMBL" id="JAESDN010000003">
    <property type="protein sequence ID" value="KAG7053936.1"/>
    <property type="molecule type" value="Genomic_DNA"/>
</dbReference>
<organism evidence="1 2">
    <name type="scientific">Colletotrichum scovillei</name>
    <dbReference type="NCBI Taxonomy" id="1209932"/>
    <lineage>
        <taxon>Eukaryota</taxon>
        <taxon>Fungi</taxon>
        <taxon>Dikarya</taxon>
        <taxon>Ascomycota</taxon>
        <taxon>Pezizomycotina</taxon>
        <taxon>Sordariomycetes</taxon>
        <taxon>Hypocreomycetidae</taxon>
        <taxon>Glomerellales</taxon>
        <taxon>Glomerellaceae</taxon>
        <taxon>Colletotrichum</taxon>
        <taxon>Colletotrichum acutatum species complex</taxon>
    </lineage>
</organism>
<sequence>CNASHASTKYSIASHHQKKPSECHRTRHCHLLVRNICRRHLWLSSCGAMQQHQHQQQVSNRMLSSTLHAMPLGTPGPSQIRQEIPECYQEPLSIVYLHHVSSDSRVFQPHCAQLWLNTLLRTPYHMTYAFSSRSRHEEN</sequence>
<dbReference type="AlphaFoldDB" id="A0A9P7UFJ0"/>
<protein>
    <submittedName>
        <fullName evidence="1">Uncharacterized protein</fullName>
    </submittedName>
</protein>
<proteinExistence type="predicted"/>
<keyword evidence="2" id="KW-1185">Reference proteome</keyword>
<dbReference type="Proteomes" id="UP000699042">
    <property type="component" value="Unassembled WGS sequence"/>
</dbReference>
<gene>
    <name evidence="1" type="ORF">JMJ77_001012</name>
</gene>
<reference evidence="1" key="1">
    <citation type="submission" date="2021-05" db="EMBL/GenBank/DDBJ databases">
        <title>Comparative genomics of three Colletotrichum scovillei strains and genetic complementation revealed genes involved fungal growth and virulence on chili pepper.</title>
        <authorList>
            <person name="Hsieh D.-K."/>
            <person name="Chuang S.-C."/>
            <person name="Chen C.-Y."/>
            <person name="Chao Y.-T."/>
            <person name="Lu M.-Y.J."/>
            <person name="Lee M.-H."/>
            <person name="Shih M.-C."/>
        </authorList>
    </citation>
    <scope>NUCLEOTIDE SEQUENCE</scope>
    <source>
        <strain evidence="1">Coll-153</strain>
    </source>
</reference>
<comment type="caution">
    <text evidence="1">The sequence shown here is derived from an EMBL/GenBank/DDBJ whole genome shotgun (WGS) entry which is preliminary data.</text>
</comment>
<evidence type="ECO:0000313" key="2">
    <source>
        <dbReference type="Proteomes" id="UP000699042"/>
    </source>
</evidence>
<feature type="non-terminal residue" evidence="1">
    <location>
        <position position="139"/>
    </location>
</feature>
<evidence type="ECO:0000313" key="1">
    <source>
        <dbReference type="EMBL" id="KAG7053936.1"/>
    </source>
</evidence>
<name>A0A9P7UFJ0_9PEZI</name>
<accession>A0A9P7UFJ0</accession>